<feature type="transmembrane region" description="Helical" evidence="1">
    <location>
        <begin position="102"/>
        <end position="123"/>
    </location>
</feature>
<dbReference type="Pfam" id="PF09990">
    <property type="entry name" value="DUF2231"/>
    <property type="match status" value="1"/>
</dbReference>
<dbReference type="Proteomes" id="UP000605099">
    <property type="component" value="Unassembled WGS sequence"/>
</dbReference>
<feature type="chain" id="PRO_5046377114" description="DUF2231 domain-containing protein" evidence="2">
    <location>
        <begin position="23"/>
        <end position="227"/>
    </location>
</feature>
<dbReference type="RefSeq" id="WP_188818842.1">
    <property type="nucleotide sequence ID" value="NZ_BMLK01000005.1"/>
</dbReference>
<feature type="transmembrane region" description="Helical" evidence="1">
    <location>
        <begin position="195"/>
        <end position="213"/>
    </location>
</feature>
<name>A0ABQ2JII8_9SPHN</name>
<evidence type="ECO:0000259" key="3">
    <source>
        <dbReference type="Pfam" id="PF09990"/>
    </source>
</evidence>
<reference evidence="5" key="1">
    <citation type="journal article" date="2019" name="Int. J. Syst. Evol. Microbiol.">
        <title>The Global Catalogue of Microorganisms (GCM) 10K type strain sequencing project: providing services to taxonomists for standard genome sequencing and annotation.</title>
        <authorList>
            <consortium name="The Broad Institute Genomics Platform"/>
            <consortium name="The Broad Institute Genome Sequencing Center for Infectious Disease"/>
            <person name="Wu L."/>
            <person name="Ma J."/>
        </authorList>
    </citation>
    <scope>NUCLEOTIDE SEQUENCE [LARGE SCALE GENOMIC DNA]</scope>
    <source>
        <strain evidence="5">CGMCC 1.6784</strain>
    </source>
</reference>
<evidence type="ECO:0000313" key="5">
    <source>
        <dbReference type="Proteomes" id="UP000605099"/>
    </source>
</evidence>
<keyword evidence="1" id="KW-0812">Transmembrane</keyword>
<protein>
    <recommendedName>
        <fullName evidence="3">DUF2231 domain-containing protein</fullName>
    </recommendedName>
</protein>
<evidence type="ECO:0000313" key="4">
    <source>
        <dbReference type="EMBL" id="GGN45961.1"/>
    </source>
</evidence>
<dbReference type="EMBL" id="BMLK01000005">
    <property type="protein sequence ID" value="GGN45961.1"/>
    <property type="molecule type" value="Genomic_DNA"/>
</dbReference>
<evidence type="ECO:0000256" key="2">
    <source>
        <dbReference type="SAM" id="SignalP"/>
    </source>
</evidence>
<keyword evidence="5" id="KW-1185">Reference proteome</keyword>
<accession>A0ABQ2JII8</accession>
<gene>
    <name evidence="4" type="ORF">GCM10011349_12560</name>
</gene>
<proteinExistence type="predicted"/>
<evidence type="ECO:0000256" key="1">
    <source>
        <dbReference type="SAM" id="Phobius"/>
    </source>
</evidence>
<sequence length="227" mass="23895">MKAILTMLATLLALAAVATAQAHEGHKDDMSDAEMVQVEMHEATAKHEEAAGAMHDPELMAQAHPSADGVGERQTPEQALEAAIAENRVTSTGDFLGRLHPIAAHFPVALLLMAALAELLLALRPALGLETTVRFLVAGGAIGALVAALLGWFAAGWRLSDRSQTLGIHRWNGSAVAGVAFLAAWFAFRSNRRSGLRVTLAILAVALVVQGYLGGEMVFGPNHLGLE</sequence>
<organism evidence="4 5">
    <name type="scientific">Novosphingobium indicum</name>
    <dbReference type="NCBI Taxonomy" id="462949"/>
    <lineage>
        <taxon>Bacteria</taxon>
        <taxon>Pseudomonadati</taxon>
        <taxon>Pseudomonadota</taxon>
        <taxon>Alphaproteobacteria</taxon>
        <taxon>Sphingomonadales</taxon>
        <taxon>Sphingomonadaceae</taxon>
        <taxon>Novosphingobium</taxon>
    </lineage>
</organism>
<keyword evidence="1" id="KW-1133">Transmembrane helix</keyword>
<keyword evidence="2" id="KW-0732">Signal</keyword>
<keyword evidence="1" id="KW-0472">Membrane</keyword>
<feature type="domain" description="DUF2231" evidence="3">
    <location>
        <begin position="99"/>
        <end position="219"/>
    </location>
</feature>
<dbReference type="InterPro" id="IPR019251">
    <property type="entry name" value="DUF2231_TM"/>
</dbReference>
<feature type="transmembrane region" description="Helical" evidence="1">
    <location>
        <begin position="171"/>
        <end position="188"/>
    </location>
</feature>
<feature type="signal peptide" evidence="2">
    <location>
        <begin position="1"/>
        <end position="22"/>
    </location>
</feature>
<feature type="transmembrane region" description="Helical" evidence="1">
    <location>
        <begin position="135"/>
        <end position="159"/>
    </location>
</feature>
<comment type="caution">
    <text evidence="4">The sequence shown here is derived from an EMBL/GenBank/DDBJ whole genome shotgun (WGS) entry which is preliminary data.</text>
</comment>